<dbReference type="Proteomes" id="UP000613768">
    <property type="component" value="Unassembled WGS sequence"/>
</dbReference>
<gene>
    <name evidence="2" type="ORF">IFO71_04325</name>
</gene>
<dbReference type="SUPFAM" id="SSF56601">
    <property type="entry name" value="beta-lactamase/transpeptidase-like"/>
    <property type="match status" value="1"/>
</dbReference>
<dbReference type="PANTHER" id="PTHR46825">
    <property type="entry name" value="D-ALANYL-D-ALANINE-CARBOXYPEPTIDASE/ENDOPEPTIDASE AMPH"/>
    <property type="match status" value="1"/>
</dbReference>
<organism evidence="2 3">
    <name type="scientific">Pseudomarimonas arenosa</name>
    <dbReference type="NCBI Taxonomy" id="2774145"/>
    <lineage>
        <taxon>Bacteria</taxon>
        <taxon>Pseudomonadati</taxon>
        <taxon>Pseudomonadota</taxon>
        <taxon>Gammaproteobacteria</taxon>
        <taxon>Lysobacterales</taxon>
        <taxon>Lysobacteraceae</taxon>
        <taxon>Pseudomarimonas</taxon>
    </lineage>
</organism>
<protein>
    <submittedName>
        <fullName evidence="2">Beta-lactamase family protein</fullName>
    </submittedName>
</protein>
<dbReference type="InterPro" id="IPR001466">
    <property type="entry name" value="Beta-lactam-related"/>
</dbReference>
<evidence type="ECO:0000313" key="2">
    <source>
        <dbReference type="EMBL" id="MBD8524961.1"/>
    </source>
</evidence>
<name>A0AAW3ZKX7_9GAMM</name>
<dbReference type="AlphaFoldDB" id="A0AAW3ZKX7"/>
<evidence type="ECO:0000259" key="1">
    <source>
        <dbReference type="Pfam" id="PF00144"/>
    </source>
</evidence>
<feature type="domain" description="Beta-lactamase-related" evidence="1">
    <location>
        <begin position="28"/>
        <end position="365"/>
    </location>
</feature>
<evidence type="ECO:0000313" key="3">
    <source>
        <dbReference type="Proteomes" id="UP000613768"/>
    </source>
</evidence>
<keyword evidence="3" id="KW-1185">Reference proteome</keyword>
<sequence length="386" mass="42463">MVLAALPAPAATATKSASSLTPLVRYVDDLGTQAVERGKLPGLAIGIVYRHEVLLARGYGVTEVGKKEAVDEHTVFRLASLSKAFAGTVAALLVDEGALRWESRVVDPFPTFQLKRAGAAEQLTLRNILSHQVGVPFHAFDRELEANQPYPLLAAKLAEAPSPCEPGDCYAYQNIAFSLVGDLVFAATGDFFTHQVERRIFHPLEMFDATYGRESLEASPKWARPHVRGRRGWVAVKPKDNYYRVPPAAGVNASISDMTKWLIAQTGGKPDVLSPTLLTDLHKARVRTPNEIRRHGWRQRIRDAHYGTGWRVLDYAGHEVVFHAGAVQGYRGMAAVVPQRQFGIVVLWHAESALPSGIAASALDRLFGFSSRDWTGLEQAPRKKTR</sequence>
<comment type="caution">
    <text evidence="2">The sequence shown here is derived from an EMBL/GenBank/DDBJ whole genome shotgun (WGS) entry which is preliminary data.</text>
</comment>
<dbReference type="Gene3D" id="3.40.710.10">
    <property type="entry name" value="DD-peptidase/beta-lactamase superfamily"/>
    <property type="match status" value="1"/>
</dbReference>
<accession>A0AAW3ZKX7</accession>
<reference evidence="2 3" key="1">
    <citation type="submission" date="2020-09" db="EMBL/GenBank/DDBJ databases">
        <title>Pseudoxanthomonas sp. CAU 1598 isolated from sand of Yaerae Beach.</title>
        <authorList>
            <person name="Kim W."/>
        </authorList>
    </citation>
    <scope>NUCLEOTIDE SEQUENCE [LARGE SCALE GENOMIC DNA]</scope>
    <source>
        <strain evidence="2 3">CAU 1598</strain>
    </source>
</reference>
<dbReference type="EMBL" id="JACYTR010000006">
    <property type="protein sequence ID" value="MBD8524961.1"/>
    <property type="molecule type" value="Genomic_DNA"/>
</dbReference>
<dbReference type="Pfam" id="PF00144">
    <property type="entry name" value="Beta-lactamase"/>
    <property type="match status" value="1"/>
</dbReference>
<dbReference type="InterPro" id="IPR050491">
    <property type="entry name" value="AmpC-like"/>
</dbReference>
<dbReference type="PANTHER" id="PTHR46825:SF15">
    <property type="entry name" value="BETA-LACTAMASE-RELATED DOMAIN-CONTAINING PROTEIN"/>
    <property type="match status" value="1"/>
</dbReference>
<dbReference type="InterPro" id="IPR012338">
    <property type="entry name" value="Beta-lactam/transpept-like"/>
</dbReference>
<proteinExistence type="predicted"/>